<gene>
    <name evidence="6" type="ORF">FBZ89_104297</name>
</gene>
<evidence type="ECO:0000259" key="5">
    <source>
        <dbReference type="PROSITE" id="PS50931"/>
    </source>
</evidence>
<keyword evidence="3" id="KW-0238">DNA-binding</keyword>
<dbReference type="InterPro" id="IPR036390">
    <property type="entry name" value="WH_DNA-bd_sf"/>
</dbReference>
<dbReference type="GO" id="GO:0003700">
    <property type="term" value="F:DNA-binding transcription factor activity"/>
    <property type="evidence" value="ECO:0007669"/>
    <property type="project" value="InterPro"/>
</dbReference>
<comment type="similarity">
    <text evidence="1">Belongs to the LysR transcriptional regulatory family.</text>
</comment>
<dbReference type="InterPro" id="IPR000847">
    <property type="entry name" value="LysR_HTH_N"/>
</dbReference>
<evidence type="ECO:0000256" key="2">
    <source>
        <dbReference type="ARBA" id="ARBA00023015"/>
    </source>
</evidence>
<evidence type="ECO:0000256" key="3">
    <source>
        <dbReference type="ARBA" id="ARBA00023125"/>
    </source>
</evidence>
<dbReference type="SUPFAM" id="SSF53850">
    <property type="entry name" value="Periplasmic binding protein-like II"/>
    <property type="match status" value="1"/>
</dbReference>
<dbReference type="PANTHER" id="PTHR30537">
    <property type="entry name" value="HTH-TYPE TRANSCRIPTIONAL REGULATOR"/>
    <property type="match status" value="1"/>
</dbReference>
<sequence>MGFDARLLTGIGVLAAVVETGNFVRAGEVLGLTPSGVSRAVARLEARVGVRLFDRSPRAVTLTEEGRRFHAQVTPLLAGLEEAALDAAGAAATVDGRLRVSVDPWFARMVLAPRLPDFTARYPGLVLDMTVSNHREEMMAGVDVAVRFGPPDVASLIARKLLETRVLTCAAPGYLARRGTPMAPRDLEGHEGVLFRNPQTGLPFGWEFHRGAERVTVAVAGRVVMDDPSVAVAACVAGQGVFQSFELGLGPWLASGQLVQVLPDWAEERYPLYAYHPSRHLPPAKVRAFLDFVQEVAAGA</sequence>
<dbReference type="Pfam" id="PF03466">
    <property type="entry name" value="LysR_substrate"/>
    <property type="match status" value="1"/>
</dbReference>
<dbReference type="OrthoDB" id="9812435at2"/>
<comment type="caution">
    <text evidence="6">The sequence shown here is derived from an EMBL/GenBank/DDBJ whole genome shotgun (WGS) entry which is preliminary data.</text>
</comment>
<evidence type="ECO:0000256" key="1">
    <source>
        <dbReference type="ARBA" id="ARBA00009437"/>
    </source>
</evidence>
<evidence type="ECO:0000313" key="6">
    <source>
        <dbReference type="EMBL" id="TWB22049.1"/>
    </source>
</evidence>
<dbReference type="Gene3D" id="1.10.10.10">
    <property type="entry name" value="Winged helix-like DNA-binding domain superfamily/Winged helix DNA-binding domain"/>
    <property type="match status" value="1"/>
</dbReference>
<dbReference type="PROSITE" id="PS50931">
    <property type="entry name" value="HTH_LYSR"/>
    <property type="match status" value="1"/>
</dbReference>
<protein>
    <submittedName>
        <fullName evidence="6">LysR family transcriptional regulator</fullName>
    </submittedName>
</protein>
<proteinExistence type="inferred from homology"/>
<dbReference type="GO" id="GO:0003677">
    <property type="term" value="F:DNA binding"/>
    <property type="evidence" value="ECO:0007669"/>
    <property type="project" value="UniProtKB-KW"/>
</dbReference>
<organism evidence="6 7">
    <name type="scientific">Nitrospirillum amazonense</name>
    <dbReference type="NCBI Taxonomy" id="28077"/>
    <lineage>
        <taxon>Bacteria</taxon>
        <taxon>Pseudomonadati</taxon>
        <taxon>Pseudomonadota</taxon>
        <taxon>Alphaproteobacteria</taxon>
        <taxon>Rhodospirillales</taxon>
        <taxon>Azospirillaceae</taxon>
        <taxon>Nitrospirillum</taxon>
    </lineage>
</organism>
<dbReference type="InterPro" id="IPR036388">
    <property type="entry name" value="WH-like_DNA-bd_sf"/>
</dbReference>
<dbReference type="Pfam" id="PF00126">
    <property type="entry name" value="HTH_1"/>
    <property type="match status" value="1"/>
</dbReference>
<dbReference type="Proteomes" id="UP000319859">
    <property type="component" value="Unassembled WGS sequence"/>
</dbReference>
<dbReference type="Gene3D" id="3.40.190.290">
    <property type="match status" value="1"/>
</dbReference>
<dbReference type="EMBL" id="VITN01000004">
    <property type="protein sequence ID" value="TWB22049.1"/>
    <property type="molecule type" value="Genomic_DNA"/>
</dbReference>
<evidence type="ECO:0000256" key="4">
    <source>
        <dbReference type="ARBA" id="ARBA00023163"/>
    </source>
</evidence>
<accession>A0A560FKC2</accession>
<dbReference type="InterPro" id="IPR005119">
    <property type="entry name" value="LysR_subst-bd"/>
</dbReference>
<dbReference type="CDD" id="cd08422">
    <property type="entry name" value="PBP2_CrgA_like"/>
    <property type="match status" value="1"/>
</dbReference>
<dbReference type="AlphaFoldDB" id="A0A560FKC2"/>
<dbReference type="SUPFAM" id="SSF46785">
    <property type="entry name" value="Winged helix' DNA-binding domain"/>
    <property type="match status" value="1"/>
</dbReference>
<reference evidence="6 7" key="1">
    <citation type="submission" date="2019-06" db="EMBL/GenBank/DDBJ databases">
        <title>Genomic Encyclopedia of Type Strains, Phase IV (KMG-V): Genome sequencing to study the core and pangenomes of soil and plant-associated prokaryotes.</title>
        <authorList>
            <person name="Whitman W."/>
        </authorList>
    </citation>
    <scope>NUCLEOTIDE SEQUENCE [LARGE SCALE GENOMIC DNA]</scope>
    <source>
        <strain evidence="6 7">BR 11880</strain>
    </source>
</reference>
<name>A0A560FKC2_9PROT</name>
<evidence type="ECO:0000313" key="7">
    <source>
        <dbReference type="Proteomes" id="UP000319859"/>
    </source>
</evidence>
<dbReference type="FunFam" id="1.10.10.10:FF:000001">
    <property type="entry name" value="LysR family transcriptional regulator"/>
    <property type="match status" value="1"/>
</dbReference>
<dbReference type="RefSeq" id="WP_145749686.1">
    <property type="nucleotide sequence ID" value="NZ_VITN01000004.1"/>
</dbReference>
<dbReference type="InterPro" id="IPR058163">
    <property type="entry name" value="LysR-type_TF_proteobact-type"/>
</dbReference>
<keyword evidence="4" id="KW-0804">Transcription</keyword>
<feature type="domain" description="HTH lysR-type" evidence="5">
    <location>
        <begin position="13"/>
        <end position="63"/>
    </location>
</feature>
<keyword evidence="2" id="KW-0805">Transcription regulation</keyword>
<dbReference type="PANTHER" id="PTHR30537:SF5">
    <property type="entry name" value="HTH-TYPE TRANSCRIPTIONAL ACTIVATOR TTDR-RELATED"/>
    <property type="match status" value="1"/>
</dbReference>